<dbReference type="InterPro" id="IPR016181">
    <property type="entry name" value="Acyl_CoA_acyltransferase"/>
</dbReference>
<organism evidence="1 2">
    <name type="scientific">Amycolatopsis suaedae</name>
    <dbReference type="NCBI Taxonomy" id="2510978"/>
    <lineage>
        <taxon>Bacteria</taxon>
        <taxon>Bacillati</taxon>
        <taxon>Actinomycetota</taxon>
        <taxon>Actinomycetes</taxon>
        <taxon>Pseudonocardiales</taxon>
        <taxon>Pseudonocardiaceae</taxon>
        <taxon>Amycolatopsis</taxon>
    </lineage>
</organism>
<dbReference type="InterPro" id="IPR038764">
    <property type="entry name" value="GNAT_N_AcTrfase_prd"/>
</dbReference>
<sequence length="292" mass="30098">MTNRATNAETPADGAVCAEAVAAAHAAAAAAGVDVRELAEVADLAAVSDLFESIWRARPVSTELLRAMSSAGNYVAGAFANGVLLGACFGFFGSPGKPALHSHIAGVTAGAGRGIGYALKLHQRGWALDRGISRITWTFDPLVRRNAYFNLGKLGALPLAYLPNFYGPMGDELNGSGDTDRLLVGWDLTCPAVRAAASGTPVTADAAALRNRGAARALSVDSLGGPVAGPADGPTVLVAVPPDIEHLRRTDPGRGDAWRAALREVLGGLLADGARVTGFDRAGWYVISKEQS</sequence>
<dbReference type="AlphaFoldDB" id="A0A4V2ELG3"/>
<reference evidence="1 2" key="1">
    <citation type="submission" date="2019-02" db="EMBL/GenBank/DDBJ databases">
        <title>Draft genome sequence of Amycolatopsis sp. 8-3EHSu isolated from roots of Suaeda maritima.</title>
        <authorList>
            <person name="Duangmal K."/>
            <person name="Chantavorakit T."/>
        </authorList>
    </citation>
    <scope>NUCLEOTIDE SEQUENCE [LARGE SCALE GENOMIC DNA]</scope>
    <source>
        <strain evidence="1 2">8-3EHSu</strain>
    </source>
</reference>
<dbReference type="OrthoDB" id="9797990at2"/>
<name>A0A4V2ELG3_9PSEU</name>
<dbReference type="GO" id="GO:0016740">
    <property type="term" value="F:transferase activity"/>
    <property type="evidence" value="ECO:0007669"/>
    <property type="project" value="UniProtKB-KW"/>
</dbReference>
<dbReference type="PANTHER" id="PTHR41700:SF1">
    <property type="entry name" value="N-ACETYLTRANSFERASE DOMAIN-CONTAINING PROTEIN"/>
    <property type="match status" value="1"/>
</dbReference>
<dbReference type="PANTHER" id="PTHR41700">
    <property type="entry name" value="GCN5-RELATED N-ACETYLTRANSFERASE"/>
    <property type="match status" value="1"/>
</dbReference>
<evidence type="ECO:0000313" key="2">
    <source>
        <dbReference type="Proteomes" id="UP000292003"/>
    </source>
</evidence>
<dbReference type="SUPFAM" id="SSF55729">
    <property type="entry name" value="Acyl-CoA N-acyltransferases (Nat)"/>
    <property type="match status" value="1"/>
</dbReference>
<dbReference type="Proteomes" id="UP000292003">
    <property type="component" value="Unassembled WGS sequence"/>
</dbReference>
<keyword evidence="2" id="KW-1185">Reference proteome</keyword>
<evidence type="ECO:0000313" key="1">
    <source>
        <dbReference type="EMBL" id="RZQ61465.1"/>
    </source>
</evidence>
<protein>
    <submittedName>
        <fullName evidence="1">GNAT family N-acetyltransferase</fullName>
    </submittedName>
</protein>
<proteinExistence type="predicted"/>
<dbReference type="RefSeq" id="WP_130477768.1">
    <property type="nucleotide sequence ID" value="NZ_SFCC01000012.1"/>
</dbReference>
<accession>A0A4V2ELG3</accession>
<dbReference type="EMBL" id="SFCC01000012">
    <property type="protein sequence ID" value="RZQ61465.1"/>
    <property type="molecule type" value="Genomic_DNA"/>
</dbReference>
<comment type="caution">
    <text evidence="1">The sequence shown here is derived from an EMBL/GenBank/DDBJ whole genome shotgun (WGS) entry which is preliminary data.</text>
</comment>
<keyword evidence="1" id="KW-0808">Transferase</keyword>
<gene>
    <name evidence="1" type="ORF">EWH70_24125</name>
</gene>
<dbReference type="Gene3D" id="3.40.630.30">
    <property type="match status" value="1"/>
</dbReference>